<dbReference type="PROSITE" id="PS50932">
    <property type="entry name" value="HTH_LACI_2"/>
    <property type="match status" value="1"/>
</dbReference>
<evidence type="ECO:0000256" key="3">
    <source>
        <dbReference type="ARBA" id="ARBA00023163"/>
    </source>
</evidence>
<evidence type="ECO:0000313" key="5">
    <source>
        <dbReference type="EMBL" id="QBE95829.1"/>
    </source>
</evidence>
<dbReference type="Gene3D" id="3.40.50.2300">
    <property type="match status" value="2"/>
</dbReference>
<sequence>MILKDIAKEAGVSISTVSRVINGKEQGAASKETRDKIWSIVRKNGYTPNVLAQNLKRRTSLTDSKEKPLYYIDCLQARTSNLNTDPFFSELERALEQEAFNYNYIIKHTYRPMDLKSLDSIIQADERNICGLVILGRYMFTKEQLKILKEVYKNIIYVGLNAIPLKCDQVICDGYKAGISAVEYLIELGHKKIAYIGEQANECRFLAYKDALSLHNINFTIHNTANVIQSTDGGYKGAQKLLNSSSDFTAVFCANDLTAIGAIKAFHENKKQVSRDISVISVDDIDLAQYITPMLTTVHIPIEELGRQTARTLIDRINGRHTLPMKVELPFFIAKRDSCSKCRTTNRQQ</sequence>
<dbReference type="KEGG" id="bpro:PMF13cell1_01353"/>
<dbReference type="SUPFAM" id="SSF53822">
    <property type="entry name" value="Periplasmic binding protein-like I"/>
    <property type="match status" value="1"/>
</dbReference>
<dbReference type="CDD" id="cd01392">
    <property type="entry name" value="HTH_LacI"/>
    <property type="match status" value="1"/>
</dbReference>
<dbReference type="SUPFAM" id="SSF47413">
    <property type="entry name" value="lambda repressor-like DNA-binding domains"/>
    <property type="match status" value="1"/>
</dbReference>
<dbReference type="Pfam" id="PF13377">
    <property type="entry name" value="Peripla_BP_3"/>
    <property type="match status" value="1"/>
</dbReference>
<dbReference type="PROSITE" id="PS00356">
    <property type="entry name" value="HTH_LACI_1"/>
    <property type="match status" value="1"/>
</dbReference>
<organism evidence="5 6">
    <name type="scientific">Blautia producta</name>
    <dbReference type="NCBI Taxonomy" id="33035"/>
    <lineage>
        <taxon>Bacteria</taxon>
        <taxon>Bacillati</taxon>
        <taxon>Bacillota</taxon>
        <taxon>Clostridia</taxon>
        <taxon>Lachnospirales</taxon>
        <taxon>Lachnospiraceae</taxon>
        <taxon>Blautia</taxon>
    </lineage>
</organism>
<dbReference type="InterPro" id="IPR028082">
    <property type="entry name" value="Peripla_BP_I"/>
</dbReference>
<evidence type="ECO:0000256" key="2">
    <source>
        <dbReference type="ARBA" id="ARBA00023125"/>
    </source>
</evidence>
<evidence type="ECO:0000256" key="1">
    <source>
        <dbReference type="ARBA" id="ARBA00023015"/>
    </source>
</evidence>
<dbReference type="GO" id="GO:0000976">
    <property type="term" value="F:transcription cis-regulatory region binding"/>
    <property type="evidence" value="ECO:0007669"/>
    <property type="project" value="TreeGrafter"/>
</dbReference>
<name>A0A4P6LUR5_9FIRM</name>
<feature type="domain" description="HTH lacI-type" evidence="4">
    <location>
        <begin position="1"/>
        <end position="57"/>
    </location>
</feature>
<dbReference type="CDD" id="cd01544">
    <property type="entry name" value="PBP1_GalR"/>
    <property type="match status" value="1"/>
</dbReference>
<keyword evidence="2" id="KW-0238">DNA-binding</keyword>
<dbReference type="Gene3D" id="1.10.260.40">
    <property type="entry name" value="lambda repressor-like DNA-binding domains"/>
    <property type="match status" value="1"/>
</dbReference>
<dbReference type="Proteomes" id="UP000289794">
    <property type="component" value="Chromosome"/>
</dbReference>
<dbReference type="Pfam" id="PF00356">
    <property type="entry name" value="LacI"/>
    <property type="match status" value="1"/>
</dbReference>
<keyword evidence="1" id="KW-0805">Transcription regulation</keyword>
<dbReference type="GO" id="GO:0003700">
    <property type="term" value="F:DNA-binding transcription factor activity"/>
    <property type="evidence" value="ECO:0007669"/>
    <property type="project" value="TreeGrafter"/>
</dbReference>
<dbReference type="PANTHER" id="PTHR30146:SF109">
    <property type="entry name" value="HTH-TYPE TRANSCRIPTIONAL REGULATOR GALS"/>
    <property type="match status" value="1"/>
</dbReference>
<dbReference type="PANTHER" id="PTHR30146">
    <property type="entry name" value="LACI-RELATED TRANSCRIPTIONAL REPRESSOR"/>
    <property type="match status" value="1"/>
</dbReference>
<proteinExistence type="predicted"/>
<evidence type="ECO:0000313" key="6">
    <source>
        <dbReference type="Proteomes" id="UP000289794"/>
    </source>
</evidence>
<dbReference type="AlphaFoldDB" id="A0A4P6LUR5"/>
<reference evidence="5 6" key="1">
    <citation type="submission" date="2019-01" db="EMBL/GenBank/DDBJ databases">
        <title>PMF-metabolizing Aryl O-demethylase.</title>
        <authorList>
            <person name="Kim M."/>
        </authorList>
    </citation>
    <scope>NUCLEOTIDE SEQUENCE [LARGE SCALE GENOMIC DNA]</scope>
    <source>
        <strain evidence="5 6">PMF1</strain>
    </source>
</reference>
<protein>
    <submittedName>
        <fullName evidence="5">HTH-type transcriptional regulator AscG</fullName>
    </submittedName>
</protein>
<dbReference type="InterPro" id="IPR000843">
    <property type="entry name" value="HTH_LacI"/>
</dbReference>
<dbReference type="RefSeq" id="WP_130180245.1">
    <property type="nucleotide sequence ID" value="NZ_CP035945.1"/>
</dbReference>
<gene>
    <name evidence="5" type="primary">ascG</name>
    <name evidence="5" type="ORF">PMF13cell1_01353</name>
</gene>
<dbReference type="InterPro" id="IPR010982">
    <property type="entry name" value="Lambda_DNA-bd_dom_sf"/>
</dbReference>
<keyword evidence="3" id="KW-0804">Transcription</keyword>
<dbReference type="InterPro" id="IPR046335">
    <property type="entry name" value="LacI/GalR-like_sensor"/>
</dbReference>
<evidence type="ECO:0000259" key="4">
    <source>
        <dbReference type="PROSITE" id="PS50932"/>
    </source>
</evidence>
<dbReference type="EMBL" id="CP035945">
    <property type="protein sequence ID" value="QBE95829.1"/>
    <property type="molecule type" value="Genomic_DNA"/>
</dbReference>
<dbReference type="SMART" id="SM00354">
    <property type="entry name" value="HTH_LACI"/>
    <property type="match status" value="1"/>
</dbReference>
<accession>A0A4P6LUR5</accession>
<dbReference type="PRINTS" id="PR00036">
    <property type="entry name" value="HTHLACI"/>
</dbReference>